<gene>
    <name evidence="7" type="primary">codB</name>
    <name evidence="7" type="ORF">KCX82_04660</name>
</gene>
<feature type="transmembrane region" description="Helical" evidence="6">
    <location>
        <begin position="205"/>
        <end position="224"/>
    </location>
</feature>
<evidence type="ECO:0000256" key="2">
    <source>
        <dbReference type="ARBA" id="ARBA00008974"/>
    </source>
</evidence>
<feature type="transmembrane region" description="Helical" evidence="6">
    <location>
        <begin position="164"/>
        <end position="185"/>
    </location>
</feature>
<dbReference type="InterPro" id="IPR001248">
    <property type="entry name" value="Pur-cyt_permease"/>
</dbReference>
<protein>
    <submittedName>
        <fullName evidence="7">Cytosine permease</fullName>
    </submittedName>
</protein>
<feature type="transmembrane region" description="Helical" evidence="6">
    <location>
        <begin position="342"/>
        <end position="361"/>
    </location>
</feature>
<dbReference type="CDD" id="cd11484">
    <property type="entry name" value="SLC-NCS1sbd_CobB-like"/>
    <property type="match status" value="1"/>
</dbReference>
<feature type="transmembrane region" description="Helical" evidence="6">
    <location>
        <begin position="97"/>
        <end position="121"/>
    </location>
</feature>
<evidence type="ECO:0000256" key="1">
    <source>
        <dbReference type="ARBA" id="ARBA00004141"/>
    </source>
</evidence>
<dbReference type="NCBIfam" id="NF008241">
    <property type="entry name" value="PRK11017.1"/>
    <property type="match status" value="1"/>
</dbReference>
<evidence type="ECO:0000256" key="3">
    <source>
        <dbReference type="ARBA" id="ARBA00022692"/>
    </source>
</evidence>
<proteinExistence type="inferred from homology"/>
<keyword evidence="8" id="KW-1185">Reference proteome</keyword>
<dbReference type="GO" id="GO:0005886">
    <property type="term" value="C:plasma membrane"/>
    <property type="evidence" value="ECO:0007669"/>
    <property type="project" value="TreeGrafter"/>
</dbReference>
<accession>A0A8J7VYN2</accession>
<dbReference type="EMBL" id="JAGSND010000002">
    <property type="protein sequence ID" value="MBR0597154.1"/>
    <property type="molecule type" value="Genomic_DNA"/>
</dbReference>
<reference evidence="7" key="1">
    <citation type="submission" date="2021-04" db="EMBL/GenBank/DDBJ databases">
        <title>Sinoanaerobacter chloroacetimidivorans sp. nov., an obligate anaerobic bacterium isolated from anaerobic sludge.</title>
        <authorList>
            <person name="Bao Y."/>
        </authorList>
    </citation>
    <scope>NUCLEOTIDE SEQUENCE</scope>
    <source>
        <strain evidence="7">BAD-6</strain>
    </source>
</reference>
<evidence type="ECO:0000256" key="6">
    <source>
        <dbReference type="SAM" id="Phobius"/>
    </source>
</evidence>
<feature type="transmembrane region" description="Helical" evidence="6">
    <location>
        <begin position="29"/>
        <end position="50"/>
    </location>
</feature>
<dbReference type="PANTHER" id="PTHR30569">
    <property type="entry name" value="CYTOSINE TRANSPORTER CODB"/>
    <property type="match status" value="1"/>
</dbReference>
<feature type="transmembrane region" description="Helical" evidence="6">
    <location>
        <begin position="268"/>
        <end position="289"/>
    </location>
</feature>
<keyword evidence="3 6" id="KW-0812">Transmembrane</keyword>
<dbReference type="Proteomes" id="UP000675664">
    <property type="component" value="Unassembled WGS sequence"/>
</dbReference>
<evidence type="ECO:0000313" key="7">
    <source>
        <dbReference type="EMBL" id="MBR0597154.1"/>
    </source>
</evidence>
<keyword evidence="4 6" id="KW-1133">Transmembrane helix</keyword>
<dbReference type="AlphaFoldDB" id="A0A8J7VYN2"/>
<dbReference type="InterPro" id="IPR030191">
    <property type="entry name" value="CodB"/>
</dbReference>
<name>A0A8J7VYN2_9FIRM</name>
<dbReference type="PANTHER" id="PTHR30569:SF0">
    <property type="entry name" value="CYTOSINE PERMEASE"/>
    <property type="match status" value="1"/>
</dbReference>
<keyword evidence="5 6" id="KW-0472">Membrane</keyword>
<dbReference type="GO" id="GO:0015209">
    <property type="term" value="F:cytosine transmembrane transporter activity"/>
    <property type="evidence" value="ECO:0007669"/>
    <property type="project" value="InterPro"/>
</dbReference>
<feature type="transmembrane region" description="Helical" evidence="6">
    <location>
        <begin position="236"/>
        <end position="262"/>
    </location>
</feature>
<evidence type="ECO:0000256" key="5">
    <source>
        <dbReference type="ARBA" id="ARBA00023136"/>
    </source>
</evidence>
<comment type="similarity">
    <text evidence="2">Belongs to the purine-cytosine permease (2.A.39) family.</text>
</comment>
<sequence>MSKAEKQKKAVVEEKDYPLSHVPKEARSGLLAVTGVLIGFTFFTPTMAAGARLGAAFAFSELVWILLAGSAILGVYVAIICAIGAKTGLTSVLLARYTLGTAGAKWADIILGGTQVLWYAITAEYMGILFAKGLGLPGWEIFFMIFWSVIMGATALYGFKSMAIVSYVALPLMVALVVIVTWMAFREVGSMEALFGVQPSATMSVTVAITVIVGTFASGGTQAANWARFAKNGKTAFTAGIISFLIGNGIMVFSGMVGGFAFKTGDLIELMITMGLTFWALIILTLNIWTTNNATAYAFGVAGAEMFNKSNKGPFIIGGVIIATVVAVAGIGAYFIPLLNLFGTFIPPLGGVIIGDFLFTYKKTLPMLEFVTFKKLRVVPLIAYLIGCAAAYFGGVYEIGVPSLQGIIVAALAVPVINAIFKTANYNDMHEVSKDAKYV</sequence>
<dbReference type="RefSeq" id="WP_227017283.1">
    <property type="nucleotide sequence ID" value="NZ_JAGSND010000002.1"/>
</dbReference>
<feature type="transmembrane region" description="Helical" evidence="6">
    <location>
        <begin position="403"/>
        <end position="421"/>
    </location>
</feature>
<dbReference type="Gene3D" id="1.10.4160.10">
    <property type="entry name" value="Hydantoin permease"/>
    <property type="match status" value="1"/>
</dbReference>
<organism evidence="7 8">
    <name type="scientific">Sinanaerobacter chloroacetimidivorans</name>
    <dbReference type="NCBI Taxonomy" id="2818044"/>
    <lineage>
        <taxon>Bacteria</taxon>
        <taxon>Bacillati</taxon>
        <taxon>Bacillota</taxon>
        <taxon>Clostridia</taxon>
        <taxon>Peptostreptococcales</taxon>
        <taxon>Anaerovoracaceae</taxon>
        <taxon>Sinanaerobacter</taxon>
    </lineage>
</organism>
<evidence type="ECO:0000256" key="4">
    <source>
        <dbReference type="ARBA" id="ARBA00022989"/>
    </source>
</evidence>
<evidence type="ECO:0000313" key="8">
    <source>
        <dbReference type="Proteomes" id="UP000675664"/>
    </source>
</evidence>
<reference evidence="7" key="2">
    <citation type="submission" date="2021-04" db="EMBL/GenBank/DDBJ databases">
        <authorList>
            <person name="Liu J."/>
        </authorList>
    </citation>
    <scope>NUCLEOTIDE SEQUENCE</scope>
    <source>
        <strain evidence="7">BAD-6</strain>
    </source>
</reference>
<comment type="caution">
    <text evidence="7">The sequence shown here is derived from an EMBL/GenBank/DDBJ whole genome shotgun (WGS) entry which is preliminary data.</text>
</comment>
<comment type="subcellular location">
    <subcellularLocation>
        <location evidence="1">Membrane</location>
        <topology evidence="1">Multi-pass membrane protein</topology>
    </subcellularLocation>
</comment>
<feature type="transmembrane region" description="Helical" evidence="6">
    <location>
        <begin position="315"/>
        <end position="336"/>
    </location>
</feature>
<feature type="transmembrane region" description="Helical" evidence="6">
    <location>
        <begin position="62"/>
        <end position="85"/>
    </location>
</feature>
<feature type="transmembrane region" description="Helical" evidence="6">
    <location>
        <begin position="141"/>
        <end position="159"/>
    </location>
</feature>
<feature type="transmembrane region" description="Helical" evidence="6">
    <location>
        <begin position="381"/>
        <end position="397"/>
    </location>
</feature>
<dbReference type="Pfam" id="PF02133">
    <property type="entry name" value="Transp_cyt_pur"/>
    <property type="match status" value="1"/>
</dbReference>